<protein>
    <submittedName>
        <fullName evidence="1">Uncharacterized protein</fullName>
    </submittedName>
</protein>
<dbReference type="RefSeq" id="WP_285999381.1">
    <property type="nucleotide sequence ID" value="NZ_CP127295.1"/>
</dbReference>
<dbReference type="Proteomes" id="UP001239397">
    <property type="component" value="Chromosome"/>
</dbReference>
<reference evidence="1 2" key="1">
    <citation type="submission" date="2023-06" db="EMBL/GenBank/DDBJ databases">
        <authorList>
            <person name="Oyuntsetseg B."/>
            <person name="Kim S.B."/>
        </authorList>
    </citation>
    <scope>NUCLEOTIDE SEQUENCE [LARGE SCALE GENOMIC DNA]</scope>
    <source>
        <strain evidence="1 2">4-36</strain>
    </source>
</reference>
<gene>
    <name evidence="1" type="ORF">QRX60_03660</name>
</gene>
<keyword evidence="2" id="KW-1185">Reference proteome</keyword>
<dbReference type="KEGG" id="amog:QRX60_03660"/>
<dbReference type="AlphaFoldDB" id="A0A9Y2JSW5"/>
<sequence length="46" mass="5092">MRRNQRPGDHSGVQILHLVLSGVFDRSLFSTDYPFVTAPRAGHAPS</sequence>
<accession>A0A9Y2JSW5</accession>
<proteinExistence type="predicted"/>
<evidence type="ECO:0000313" key="1">
    <source>
        <dbReference type="EMBL" id="WIY02979.1"/>
    </source>
</evidence>
<evidence type="ECO:0000313" key="2">
    <source>
        <dbReference type="Proteomes" id="UP001239397"/>
    </source>
</evidence>
<organism evidence="1 2">
    <name type="scientific">Amycolatopsis mongoliensis</name>
    <dbReference type="NCBI Taxonomy" id="715475"/>
    <lineage>
        <taxon>Bacteria</taxon>
        <taxon>Bacillati</taxon>
        <taxon>Actinomycetota</taxon>
        <taxon>Actinomycetes</taxon>
        <taxon>Pseudonocardiales</taxon>
        <taxon>Pseudonocardiaceae</taxon>
        <taxon>Amycolatopsis</taxon>
    </lineage>
</organism>
<name>A0A9Y2JSW5_9PSEU</name>
<dbReference type="EMBL" id="CP127295">
    <property type="protein sequence ID" value="WIY02979.1"/>
    <property type="molecule type" value="Genomic_DNA"/>
</dbReference>